<feature type="signal peptide" evidence="1">
    <location>
        <begin position="1"/>
        <end position="19"/>
    </location>
</feature>
<dbReference type="EMBL" id="JAGEUA010000011">
    <property type="protein sequence ID" value="KAL0963019.1"/>
    <property type="molecule type" value="Genomic_DNA"/>
</dbReference>
<evidence type="ECO:0000256" key="1">
    <source>
        <dbReference type="SAM" id="SignalP"/>
    </source>
</evidence>
<protein>
    <recommendedName>
        <fullName evidence="4">Leptin</fullName>
    </recommendedName>
</protein>
<name>A0ABD0VXZ4_UMBPY</name>
<dbReference type="Proteomes" id="UP001557470">
    <property type="component" value="Unassembled WGS sequence"/>
</dbReference>
<reference evidence="2 3" key="1">
    <citation type="submission" date="2024-06" db="EMBL/GenBank/DDBJ databases">
        <authorList>
            <person name="Pan Q."/>
            <person name="Wen M."/>
            <person name="Jouanno E."/>
            <person name="Zahm M."/>
            <person name="Klopp C."/>
            <person name="Cabau C."/>
            <person name="Louis A."/>
            <person name="Berthelot C."/>
            <person name="Parey E."/>
            <person name="Roest Crollius H."/>
            <person name="Montfort J."/>
            <person name="Robinson-Rechavi M."/>
            <person name="Bouchez O."/>
            <person name="Lampietro C."/>
            <person name="Lopez Roques C."/>
            <person name="Donnadieu C."/>
            <person name="Postlethwait J."/>
            <person name="Bobe J."/>
            <person name="Verreycken H."/>
            <person name="Guiguen Y."/>
        </authorList>
    </citation>
    <scope>NUCLEOTIDE SEQUENCE [LARGE SCALE GENOMIC DNA]</scope>
    <source>
        <strain evidence="2">Up_M1</strain>
        <tissue evidence="2">Testis</tissue>
    </source>
</reference>
<evidence type="ECO:0008006" key="4">
    <source>
        <dbReference type="Google" id="ProtNLM"/>
    </source>
</evidence>
<evidence type="ECO:0000313" key="3">
    <source>
        <dbReference type="Proteomes" id="UP001557470"/>
    </source>
</evidence>
<organism evidence="2 3">
    <name type="scientific">Umbra pygmaea</name>
    <name type="common">Eastern mudminnow</name>
    <dbReference type="NCBI Taxonomy" id="75934"/>
    <lineage>
        <taxon>Eukaryota</taxon>
        <taxon>Metazoa</taxon>
        <taxon>Chordata</taxon>
        <taxon>Craniata</taxon>
        <taxon>Vertebrata</taxon>
        <taxon>Euteleostomi</taxon>
        <taxon>Actinopterygii</taxon>
        <taxon>Neopterygii</taxon>
        <taxon>Teleostei</taxon>
        <taxon>Protacanthopterygii</taxon>
        <taxon>Esociformes</taxon>
        <taxon>Umbridae</taxon>
        <taxon>Umbra</taxon>
    </lineage>
</organism>
<dbReference type="Gene3D" id="1.20.1250.10">
    <property type="match status" value="1"/>
</dbReference>
<comment type="caution">
    <text evidence="2">The sequence shown here is derived from an EMBL/GenBank/DDBJ whole genome shotgun (WGS) entry which is preliminary data.</text>
</comment>
<dbReference type="SUPFAM" id="SSF47266">
    <property type="entry name" value="4-helical cytokines"/>
    <property type="match status" value="1"/>
</dbReference>
<accession>A0ABD0VXZ4</accession>
<keyword evidence="3" id="KW-1185">Reference proteome</keyword>
<proteinExistence type="predicted"/>
<dbReference type="InterPro" id="IPR009079">
    <property type="entry name" value="4_helix_cytokine-like_core"/>
</dbReference>
<feature type="chain" id="PRO_5044786631" description="Leptin" evidence="1">
    <location>
        <begin position="20"/>
        <end position="146"/>
    </location>
</feature>
<sequence>MRVCVVLAYLALRVAVSECNPIPDKQTSHIEKLVKTTMFHMNETLKQYIATDMEFDVGPLPPIQGLSSIWSYIGVLERSLTGRAHAQVTADVSSLRNHIKFLSEERQCPVLVESVGETLKTVEQSLVEGQKYMNTILQNPDKFMTC</sequence>
<dbReference type="AlphaFoldDB" id="A0ABD0VXZ4"/>
<evidence type="ECO:0000313" key="2">
    <source>
        <dbReference type="EMBL" id="KAL0963019.1"/>
    </source>
</evidence>
<gene>
    <name evidence="2" type="ORF">UPYG_G00348540</name>
</gene>
<keyword evidence="1" id="KW-0732">Signal</keyword>